<dbReference type="AlphaFoldDB" id="A0A5E7RZ74"/>
<dbReference type="Proteomes" id="UP000326452">
    <property type="component" value="Unassembled WGS sequence"/>
</dbReference>
<protein>
    <submittedName>
        <fullName evidence="1">Uncharacterized protein</fullName>
    </submittedName>
</protein>
<evidence type="ECO:0000313" key="1">
    <source>
        <dbReference type="EMBL" id="VVP79060.1"/>
    </source>
</evidence>
<accession>A0A5E7RZ74</accession>
<sequence>MLWVCFVNIRCCGNGGLGFRPYGGSPFPDAEKVTQKACSCVRPARWGSGFLRSGIDPGAASTVCFAAPPLAVFGFAKRSLRSHARINPSTQPSDVAHGARSRAGELTLGLLSGEERVFGFGSVLDSPLTPALSPRRGSRFVCFSRSEFNAVSYVGVPCPNTTVSPLSLWERARVRGSCFKASKSEFGTVFHVGVPLPNTSISPLSLWERARVRGF</sequence>
<name>A0A5E7RZ74_PSEFL</name>
<evidence type="ECO:0000313" key="2">
    <source>
        <dbReference type="Proteomes" id="UP000326452"/>
    </source>
</evidence>
<reference evidence="1 2" key="1">
    <citation type="submission" date="2019-09" db="EMBL/GenBank/DDBJ databases">
        <authorList>
            <person name="Chandra G."/>
            <person name="Truman W A."/>
        </authorList>
    </citation>
    <scope>NUCLEOTIDE SEQUENCE [LARGE SCALE GENOMIC DNA]</scope>
    <source>
        <strain evidence="1">PS941</strain>
    </source>
</reference>
<proteinExistence type="predicted"/>
<organism evidence="1 2">
    <name type="scientific">Pseudomonas fluorescens</name>
    <dbReference type="NCBI Taxonomy" id="294"/>
    <lineage>
        <taxon>Bacteria</taxon>
        <taxon>Pseudomonadati</taxon>
        <taxon>Pseudomonadota</taxon>
        <taxon>Gammaproteobacteria</taxon>
        <taxon>Pseudomonadales</taxon>
        <taxon>Pseudomonadaceae</taxon>
        <taxon>Pseudomonas</taxon>
    </lineage>
</organism>
<dbReference type="EMBL" id="CABVJC010000001">
    <property type="protein sequence ID" value="VVP79060.1"/>
    <property type="molecule type" value="Genomic_DNA"/>
</dbReference>
<gene>
    <name evidence="1" type="ORF">PS941_00603</name>
</gene>